<reference evidence="1" key="1">
    <citation type="submission" date="2019-08" db="EMBL/GenBank/DDBJ databases">
        <authorList>
            <person name="Kucharzyk K."/>
            <person name="Murdoch R.W."/>
            <person name="Higgins S."/>
            <person name="Loffler F."/>
        </authorList>
    </citation>
    <scope>NUCLEOTIDE SEQUENCE</scope>
</reference>
<dbReference type="AlphaFoldDB" id="A0A645CAQ7"/>
<proteinExistence type="predicted"/>
<dbReference type="EMBL" id="VSSQ01025705">
    <property type="protein sequence ID" value="MPM74021.1"/>
    <property type="molecule type" value="Genomic_DNA"/>
</dbReference>
<comment type="caution">
    <text evidence="1">The sequence shown here is derived from an EMBL/GenBank/DDBJ whole genome shotgun (WGS) entry which is preliminary data.</text>
</comment>
<gene>
    <name evidence="1" type="ORF">SDC9_121006</name>
</gene>
<accession>A0A645CAQ7</accession>
<evidence type="ECO:0000313" key="1">
    <source>
        <dbReference type="EMBL" id="MPM74021.1"/>
    </source>
</evidence>
<sequence>MCIGLLSMPMPIRSGPTLQHKKTRRALALLLLFLLLSACSREELRLLNVSSKVHTLVELLPHEETMTLSLSFTLSSGTKTVQVQVSSPSGERRWVMSVDGDEQGFYQLPPLALGKGLALEQGSYTMDVLYKDGRTLTETVTVPAARAVVSDAVSYDEETRLLSVHSPLASIEAYDEQGKRLSLGGGSPYLVGEDVQLVLIGLAEEGLFYRLKP</sequence>
<name>A0A645CAQ7_9ZZZZ</name>
<organism evidence="1">
    <name type="scientific">bioreactor metagenome</name>
    <dbReference type="NCBI Taxonomy" id="1076179"/>
    <lineage>
        <taxon>unclassified sequences</taxon>
        <taxon>metagenomes</taxon>
        <taxon>ecological metagenomes</taxon>
    </lineage>
</organism>
<protein>
    <submittedName>
        <fullName evidence="1">Uncharacterized protein</fullName>
    </submittedName>
</protein>